<dbReference type="PANTHER" id="PTHR43995">
    <property type="entry name" value="PRE-MRNA-PROCESSING FACTOR 19"/>
    <property type="match status" value="1"/>
</dbReference>
<dbReference type="SMART" id="SM00504">
    <property type="entry name" value="Ubox"/>
    <property type="match status" value="1"/>
</dbReference>
<protein>
    <recommendedName>
        <fullName evidence="10">Pre-mRNA-processing factor 19</fullName>
        <ecNumber evidence="10">2.3.2.27</ecNumber>
    </recommendedName>
</protein>
<keyword evidence="15" id="KW-1185">Reference proteome</keyword>
<dbReference type="EC" id="2.3.2.27" evidence="10"/>
<evidence type="ECO:0000256" key="3">
    <source>
        <dbReference type="ARBA" id="ARBA00022574"/>
    </source>
</evidence>
<evidence type="ECO:0000313" key="15">
    <source>
        <dbReference type="Proteomes" id="UP000189580"/>
    </source>
</evidence>
<dbReference type="GeneID" id="30036706"/>
<dbReference type="InterPro" id="IPR038959">
    <property type="entry name" value="Prp19"/>
</dbReference>
<evidence type="ECO:0000256" key="10">
    <source>
        <dbReference type="RuleBase" id="RU367101"/>
    </source>
</evidence>
<dbReference type="GO" id="GO:0000974">
    <property type="term" value="C:Prp19 complex"/>
    <property type="evidence" value="ECO:0007669"/>
    <property type="project" value="UniProtKB-UniRule"/>
</dbReference>
<keyword evidence="9 10" id="KW-0539">Nucleus</keyword>
<keyword evidence="3" id="KW-0853">WD repeat</keyword>
<evidence type="ECO:0000256" key="11">
    <source>
        <dbReference type="SAM" id="Coils"/>
    </source>
</evidence>
<proteinExistence type="inferred from homology"/>
<evidence type="ECO:0000256" key="9">
    <source>
        <dbReference type="ARBA" id="ARBA00023242"/>
    </source>
</evidence>
<keyword evidence="5 10" id="KW-0747">Spliceosome</keyword>
<keyword evidence="10" id="KW-0833">Ubl conjugation pathway</keyword>
<dbReference type="SMART" id="SM00320">
    <property type="entry name" value="WD40"/>
    <property type="match status" value="4"/>
</dbReference>
<dbReference type="SUPFAM" id="SSF50978">
    <property type="entry name" value="WD40 repeat-like"/>
    <property type="match status" value="1"/>
</dbReference>
<comment type="catalytic activity">
    <reaction evidence="10">
        <text>S-ubiquitinyl-[E2 ubiquitin-conjugating enzyme]-L-cysteine + [acceptor protein]-L-lysine = [E2 ubiquitin-conjugating enzyme]-L-cysteine + N(6)-ubiquitinyl-[acceptor protein]-L-lysine.</text>
        <dbReference type="EC" id="2.3.2.27"/>
    </reaction>
</comment>
<comment type="subcellular location">
    <subcellularLocation>
        <location evidence="1 10">Nucleus</location>
    </subcellularLocation>
</comment>
<evidence type="ECO:0000256" key="8">
    <source>
        <dbReference type="ARBA" id="ARBA00023204"/>
    </source>
</evidence>
<reference evidence="14 15" key="1">
    <citation type="submission" date="2016-02" db="EMBL/GenBank/DDBJ databases">
        <title>Complete genome sequence and transcriptome regulation of the pentose utilising yeast Sugiyamaella lignohabitans.</title>
        <authorList>
            <person name="Bellasio M."/>
            <person name="Peymann A."/>
            <person name="Valli M."/>
            <person name="Sipitzky M."/>
            <person name="Graf A."/>
            <person name="Sauer M."/>
            <person name="Marx H."/>
            <person name="Mattanovich D."/>
        </authorList>
    </citation>
    <scope>NUCLEOTIDE SEQUENCE [LARGE SCALE GENOMIC DNA]</scope>
    <source>
        <strain evidence="14 15">CBS 10342</strain>
    </source>
</reference>
<keyword evidence="10" id="KW-0808">Transferase</keyword>
<keyword evidence="8 10" id="KW-0234">DNA repair</keyword>
<evidence type="ECO:0000256" key="2">
    <source>
        <dbReference type="ARBA" id="ARBA00006388"/>
    </source>
</evidence>
<feature type="domain" description="U-box" evidence="13">
    <location>
        <begin position="3"/>
        <end position="75"/>
    </location>
</feature>
<gene>
    <name evidence="14" type="primary">PRP19</name>
    <name evidence="14" type="ORF">AWJ20_4560</name>
</gene>
<dbReference type="InterPro" id="IPR015943">
    <property type="entry name" value="WD40/YVTN_repeat-like_dom_sf"/>
</dbReference>
<accession>A0A161HJT2</accession>
<comment type="function">
    <text evidence="10">Ubiquitin-protein ligase which is mainly involved pre-mRNA splicing and DNA repair. Required for pre-mRNA splicing as component of the spliceosome.</text>
</comment>
<dbReference type="Pfam" id="PF00400">
    <property type="entry name" value="WD40"/>
    <property type="match status" value="2"/>
</dbReference>
<dbReference type="EMBL" id="CP014500">
    <property type="protein sequence ID" value="ANB11738.1"/>
    <property type="molecule type" value="Genomic_DNA"/>
</dbReference>
<dbReference type="FunFam" id="3.30.40.10:FF:000027">
    <property type="entry name" value="Pre-mRNA-processing factor 19, putative"/>
    <property type="match status" value="1"/>
</dbReference>
<keyword evidence="4 10" id="KW-0507">mRNA processing</keyword>
<keyword evidence="11" id="KW-0175">Coiled coil</keyword>
<keyword evidence="6 10" id="KW-0227">DNA damage</keyword>
<dbReference type="Proteomes" id="UP000189580">
    <property type="component" value="Chromosome c"/>
</dbReference>
<sequence>MVPVSGEVPKNPVVTKTGHVYERSLLETYVKETGNDPVTGEAINLEEDIIVIQASSPSAEGATNGTVIHPKQPTLTSIPSLLSSLQSEWDALILETFSLKQQLLKTRQELSTALYINDAAVRVSARLTKERDEAREELAKLAASLGSVASSGANTSSMDVDANGQEGEESQPSVALPSAFIEKITSKSQVLASTRKANSKKELPAEHTTVEGLGKFVESFKSKQLFASVSHLSVNEETGDVVTGGGKSQGGIFSTSEKALIGDNFQASGIVTGVCWDNEAFAVATKAGVVDYYQADRTSKPIHISSNQPLISIASFPAGQLVVTADKNGTWYVVDLESGTELSSISNGSPVTSLAVHPDGELVAVGSADGNIRIHKVTDEDFSEPAAVFPTGSDDSPAGSVTSLSFSENGYWLAASSSSLVGQVQIWNLRKLSLLTTVPFETLNSEILSIKFDPSGQYLAAASSEGIEVAAYNKQGKSWTPGVLTSSAGAVDLGWTTHAKSLVSITSKGSIHIFEQSE</sequence>
<dbReference type="Gene3D" id="2.130.10.10">
    <property type="entry name" value="YVTN repeat-like/Quinoprotein amine dehydrogenase"/>
    <property type="match status" value="1"/>
</dbReference>
<feature type="coiled-coil region" evidence="11">
    <location>
        <begin position="117"/>
        <end position="144"/>
    </location>
</feature>
<dbReference type="InterPro" id="IPR003613">
    <property type="entry name" value="Ubox_domain"/>
</dbReference>
<comment type="subunit">
    <text evidence="10">Homotetramer.</text>
</comment>
<evidence type="ECO:0000256" key="4">
    <source>
        <dbReference type="ARBA" id="ARBA00022664"/>
    </source>
</evidence>
<dbReference type="Gene3D" id="3.30.40.10">
    <property type="entry name" value="Zinc/RING finger domain, C3HC4 (zinc finger)"/>
    <property type="match status" value="1"/>
</dbReference>
<feature type="region of interest" description="Disordered" evidence="12">
    <location>
        <begin position="149"/>
        <end position="170"/>
    </location>
</feature>
<dbReference type="InterPro" id="IPR036322">
    <property type="entry name" value="WD40_repeat_dom_sf"/>
</dbReference>
<dbReference type="PANTHER" id="PTHR43995:SF1">
    <property type="entry name" value="PRE-MRNA-PROCESSING FACTOR 19"/>
    <property type="match status" value="1"/>
</dbReference>
<comment type="pathway">
    <text evidence="10">Protein modification; protein ubiquitination.</text>
</comment>
<dbReference type="SUPFAM" id="SSF57850">
    <property type="entry name" value="RING/U-box"/>
    <property type="match status" value="1"/>
</dbReference>
<dbReference type="InterPro" id="IPR013083">
    <property type="entry name" value="Znf_RING/FYVE/PHD"/>
</dbReference>
<dbReference type="GO" id="GO:0071006">
    <property type="term" value="C:U2-type catalytic step 1 spliceosome"/>
    <property type="evidence" value="ECO:0007669"/>
    <property type="project" value="TreeGrafter"/>
</dbReference>
<evidence type="ECO:0000256" key="6">
    <source>
        <dbReference type="ARBA" id="ARBA00022763"/>
    </source>
</evidence>
<evidence type="ECO:0000256" key="7">
    <source>
        <dbReference type="ARBA" id="ARBA00023187"/>
    </source>
</evidence>
<organism evidence="14 15">
    <name type="scientific">Sugiyamaella lignohabitans</name>
    <dbReference type="NCBI Taxonomy" id="796027"/>
    <lineage>
        <taxon>Eukaryota</taxon>
        <taxon>Fungi</taxon>
        <taxon>Dikarya</taxon>
        <taxon>Ascomycota</taxon>
        <taxon>Saccharomycotina</taxon>
        <taxon>Dipodascomycetes</taxon>
        <taxon>Dipodascales</taxon>
        <taxon>Trichomonascaceae</taxon>
        <taxon>Sugiyamaella</taxon>
    </lineage>
</organism>
<dbReference type="KEGG" id="slb:AWJ20_4560"/>
<evidence type="ECO:0000259" key="13">
    <source>
        <dbReference type="SMART" id="SM00504"/>
    </source>
</evidence>
<dbReference type="InterPro" id="IPR013915">
    <property type="entry name" value="Prp19_cc"/>
</dbReference>
<dbReference type="RefSeq" id="XP_018734215.1">
    <property type="nucleotide sequence ID" value="XM_018881640.1"/>
</dbReference>
<dbReference type="InterPro" id="IPR001680">
    <property type="entry name" value="WD40_rpt"/>
</dbReference>
<evidence type="ECO:0000256" key="1">
    <source>
        <dbReference type="ARBA" id="ARBA00004123"/>
    </source>
</evidence>
<dbReference type="GO" id="GO:0061630">
    <property type="term" value="F:ubiquitin protein ligase activity"/>
    <property type="evidence" value="ECO:0007669"/>
    <property type="project" value="UniProtKB-UniRule"/>
</dbReference>
<dbReference type="OrthoDB" id="687049at2759"/>
<evidence type="ECO:0000256" key="12">
    <source>
        <dbReference type="SAM" id="MobiDB-lite"/>
    </source>
</evidence>
<name>A0A161HJT2_9ASCO</name>
<dbReference type="GO" id="GO:0006281">
    <property type="term" value="P:DNA repair"/>
    <property type="evidence" value="ECO:0007669"/>
    <property type="project" value="UniProtKB-KW"/>
</dbReference>
<keyword evidence="7 10" id="KW-0508">mRNA splicing</keyword>
<dbReference type="GO" id="GO:0070534">
    <property type="term" value="P:protein K63-linked ubiquitination"/>
    <property type="evidence" value="ECO:0007669"/>
    <property type="project" value="UniProtKB-UniRule"/>
</dbReference>
<dbReference type="Pfam" id="PF08606">
    <property type="entry name" value="Prp19"/>
    <property type="match status" value="1"/>
</dbReference>
<comment type="similarity">
    <text evidence="2 10">Belongs to the WD repeat PRP19 family.</text>
</comment>
<dbReference type="AlphaFoldDB" id="A0A161HJT2"/>
<evidence type="ECO:0000256" key="5">
    <source>
        <dbReference type="ARBA" id="ARBA00022728"/>
    </source>
</evidence>
<dbReference type="UniPathway" id="UPA00143"/>
<evidence type="ECO:0000313" key="14">
    <source>
        <dbReference type="EMBL" id="ANB11738.1"/>
    </source>
</evidence>
<dbReference type="GO" id="GO:0005737">
    <property type="term" value="C:cytoplasm"/>
    <property type="evidence" value="ECO:0007669"/>
    <property type="project" value="TreeGrafter"/>
</dbReference>
<dbReference type="GO" id="GO:0000398">
    <property type="term" value="P:mRNA splicing, via spliceosome"/>
    <property type="evidence" value="ECO:0007669"/>
    <property type="project" value="InterPro"/>
</dbReference>